<evidence type="ECO:0000256" key="3">
    <source>
        <dbReference type="SAM" id="SignalP"/>
    </source>
</evidence>
<dbReference type="InterPro" id="IPR048395">
    <property type="entry name" value="Glyco_hydro_31_C"/>
</dbReference>
<feature type="domain" description="DUF5110" evidence="5">
    <location>
        <begin position="813"/>
        <end position="883"/>
    </location>
</feature>
<dbReference type="GO" id="GO:0005975">
    <property type="term" value="P:carbohydrate metabolic process"/>
    <property type="evidence" value="ECO:0007669"/>
    <property type="project" value="InterPro"/>
</dbReference>
<feature type="domain" description="Glycoside hydrolase family 31 TIM barrel" evidence="4">
    <location>
        <begin position="515"/>
        <end position="703"/>
    </location>
</feature>
<name>A0A1I2ASK7_9GAMM</name>
<dbReference type="Gene3D" id="2.60.120.260">
    <property type="entry name" value="Galactose-binding domain-like"/>
    <property type="match status" value="1"/>
</dbReference>
<dbReference type="SUPFAM" id="SSF49785">
    <property type="entry name" value="Galactose-binding domain-like"/>
    <property type="match status" value="1"/>
</dbReference>
<evidence type="ECO:0000256" key="2">
    <source>
        <dbReference type="RuleBase" id="RU361185"/>
    </source>
</evidence>
<organism evidence="7 8">
    <name type="scientific">Dyella marensis</name>
    <dbReference type="NCBI Taxonomy" id="500610"/>
    <lineage>
        <taxon>Bacteria</taxon>
        <taxon>Pseudomonadati</taxon>
        <taxon>Pseudomonadota</taxon>
        <taxon>Gammaproteobacteria</taxon>
        <taxon>Lysobacterales</taxon>
        <taxon>Rhodanobacteraceae</taxon>
        <taxon>Dyella</taxon>
    </lineage>
</organism>
<keyword evidence="2" id="KW-0326">Glycosidase</keyword>
<dbReference type="Pfam" id="PF17137">
    <property type="entry name" value="DUF5110"/>
    <property type="match status" value="1"/>
</dbReference>
<dbReference type="Gene3D" id="3.20.20.80">
    <property type="entry name" value="Glycosidases"/>
    <property type="match status" value="2"/>
</dbReference>
<dbReference type="PANTHER" id="PTHR43863:SF2">
    <property type="entry name" value="MALTASE-GLUCOAMYLASE"/>
    <property type="match status" value="1"/>
</dbReference>
<dbReference type="PANTHER" id="PTHR43863">
    <property type="entry name" value="HYDROLASE, PUTATIVE (AFU_ORTHOLOGUE AFUA_1G03140)-RELATED"/>
    <property type="match status" value="1"/>
</dbReference>
<evidence type="ECO:0000313" key="7">
    <source>
        <dbReference type="EMBL" id="SFE45993.1"/>
    </source>
</evidence>
<dbReference type="InterPro" id="IPR051816">
    <property type="entry name" value="Glycosyl_Hydrolase_31"/>
</dbReference>
<dbReference type="InterPro" id="IPR013780">
    <property type="entry name" value="Glyco_hydro_b"/>
</dbReference>
<feature type="domain" description="Glycoside hydrolase family 31 TIM barrel" evidence="4">
    <location>
        <begin position="266"/>
        <end position="350"/>
    </location>
</feature>
<dbReference type="STRING" id="500610.SAMN02799615_01107"/>
<dbReference type="Proteomes" id="UP000199477">
    <property type="component" value="Unassembled WGS sequence"/>
</dbReference>
<dbReference type="EMBL" id="FONH01000002">
    <property type="protein sequence ID" value="SFE45993.1"/>
    <property type="molecule type" value="Genomic_DNA"/>
</dbReference>
<evidence type="ECO:0000259" key="5">
    <source>
        <dbReference type="Pfam" id="PF17137"/>
    </source>
</evidence>
<dbReference type="InterPro" id="IPR033403">
    <property type="entry name" value="DUF5110"/>
</dbReference>
<evidence type="ECO:0000259" key="4">
    <source>
        <dbReference type="Pfam" id="PF01055"/>
    </source>
</evidence>
<accession>A0A1I2ASK7</accession>
<proteinExistence type="inferred from homology"/>
<dbReference type="GO" id="GO:0004553">
    <property type="term" value="F:hydrolase activity, hydrolyzing O-glycosyl compounds"/>
    <property type="evidence" value="ECO:0007669"/>
    <property type="project" value="InterPro"/>
</dbReference>
<sequence>MLLRRSTWRALPVALVSLWLASCTSAPVKSGQPVVVADHARFSFLTPTLVRMEYSPGGAFVDAPTAVMKKRDWAPVTVHVSRENGWLVAGTDAMTLRYRLNSGPFNATNLKVSWNETRPAGKPGEWHPGADDPQNLGGLTYSLDNISKANLTGNPLESPVNNVIPGIEVKLEQARPGLLSRSGYAFVDDSGTPLWNAGTQWIEPRKERNEQDWYLFAYGGDYRKALGEYAQLSGAIPMIPRYVLGPWITDFNFEYFPGTAEARQPAFQRYNQKMLEDQVTRLRNARIPFDTLVLDFAWHNYGWDGGYDWSPLIPQPDRFITWLHGRGVKLGLNDHPGYANTQESILSFDDSHAPAVLQDLGKPPLVRPSFDLDLSSRWRFAIDPRDVGVNAKWYAADFDARNWKAIQADRSWQVQGQPNYAGVAWYRADVRLPADLPKTLYLVLGEVDKSYRVFVNGQELQHSQVQWPQRLTYTDIAAVARPGDLLHIALRVEPGRGGGGLLRGPVALRDVHPPERIAFDLSNQREAEIFMRRLHEPLMRQGVDLWWVDGGGGATGMPGLNPQFWTNKVFYDFSAQATGKRAFILGRYGDWGSQRYPGFFTGDTYSEWPVLAYEVAFTARGGNVLVPYISHDIGGFHGAKLDFDLYARWIQFGTFSPLLRMHSAHANPREGNTRMPWLYGEKGMALMRKYFTLRTQLIPYIYSYAWVAHQDSLPLLRPLYLQQPELEEAYKQPYEYFFGDDLLVAPVLEASGQRTVYLPPGQWVDFFKGKRYQGDSTFTARYAVDDMPVFARAGAIVPMQPPSDYSDAKPLDTLILHVFGDGDGSFSLYEDDGISLDYDQGGHAITAMHHTTGQDGGNELTIDAAQGEFKGQVQRRAYELRVHMAKKPSALSVNGKPGPAWRWNAKEGVATATVPTRSVHEAVHLSWH</sequence>
<dbReference type="InterPro" id="IPR000322">
    <property type="entry name" value="Glyco_hydro_31_TIM"/>
</dbReference>
<gene>
    <name evidence="7" type="ORF">SAMN02799615_01107</name>
</gene>
<dbReference type="SUPFAM" id="SSF51445">
    <property type="entry name" value="(Trans)glycosidases"/>
    <property type="match status" value="1"/>
</dbReference>
<dbReference type="Pfam" id="PF01055">
    <property type="entry name" value="Glyco_hydro_31_2nd"/>
    <property type="match status" value="2"/>
</dbReference>
<reference evidence="8" key="1">
    <citation type="submission" date="2016-10" db="EMBL/GenBank/DDBJ databases">
        <authorList>
            <person name="Varghese N."/>
            <person name="Submissions S."/>
        </authorList>
    </citation>
    <scope>NUCLEOTIDE SEQUENCE [LARGE SCALE GENOMIC DNA]</scope>
    <source>
        <strain evidence="8">UNC178MFTsu3.1</strain>
    </source>
</reference>
<evidence type="ECO:0000259" key="6">
    <source>
        <dbReference type="Pfam" id="PF21365"/>
    </source>
</evidence>
<evidence type="ECO:0000256" key="1">
    <source>
        <dbReference type="ARBA" id="ARBA00007806"/>
    </source>
</evidence>
<keyword evidence="3" id="KW-0732">Signal</keyword>
<evidence type="ECO:0000313" key="8">
    <source>
        <dbReference type="Proteomes" id="UP000199477"/>
    </source>
</evidence>
<dbReference type="AlphaFoldDB" id="A0A1I2ASK7"/>
<dbReference type="Gene3D" id="2.60.40.1180">
    <property type="entry name" value="Golgi alpha-mannosidase II"/>
    <property type="match status" value="2"/>
</dbReference>
<dbReference type="RefSeq" id="WP_026636341.1">
    <property type="nucleotide sequence ID" value="NZ_FONH01000002.1"/>
</dbReference>
<dbReference type="PROSITE" id="PS51257">
    <property type="entry name" value="PROKAR_LIPOPROTEIN"/>
    <property type="match status" value="1"/>
</dbReference>
<dbReference type="InterPro" id="IPR017853">
    <property type="entry name" value="GH"/>
</dbReference>
<keyword evidence="2 7" id="KW-0378">Hydrolase</keyword>
<comment type="similarity">
    <text evidence="1 2">Belongs to the glycosyl hydrolase 31 family.</text>
</comment>
<feature type="chain" id="PRO_5011452752" evidence="3">
    <location>
        <begin position="27"/>
        <end position="928"/>
    </location>
</feature>
<dbReference type="InterPro" id="IPR008979">
    <property type="entry name" value="Galactose-bd-like_sf"/>
</dbReference>
<protein>
    <submittedName>
        <fullName evidence="7">Glycosyl hydrolases family 2, sugar binding domain</fullName>
    </submittedName>
</protein>
<keyword evidence="8" id="KW-1185">Reference proteome</keyword>
<dbReference type="SUPFAM" id="SSF51011">
    <property type="entry name" value="Glycosyl hydrolase domain"/>
    <property type="match status" value="1"/>
</dbReference>
<feature type="domain" description="Glycosyl hydrolase family 31 C-terminal" evidence="6">
    <location>
        <begin position="713"/>
        <end position="797"/>
    </location>
</feature>
<feature type="signal peptide" evidence="3">
    <location>
        <begin position="1"/>
        <end position="26"/>
    </location>
</feature>
<dbReference type="Pfam" id="PF21365">
    <property type="entry name" value="Glyco_hydro_31_3rd"/>
    <property type="match status" value="1"/>
</dbReference>